<dbReference type="CDD" id="cd05233">
    <property type="entry name" value="SDR_c"/>
    <property type="match status" value="1"/>
</dbReference>
<dbReference type="Gene3D" id="3.40.50.720">
    <property type="entry name" value="NAD(P)-binding Rossmann-like Domain"/>
    <property type="match status" value="1"/>
</dbReference>
<keyword evidence="2" id="KW-0753">Steroid metabolism</keyword>
<dbReference type="GO" id="GO:0008202">
    <property type="term" value="P:steroid metabolic process"/>
    <property type="evidence" value="ECO:0007669"/>
    <property type="project" value="UniProtKB-KW"/>
</dbReference>
<dbReference type="AlphaFoldDB" id="G9WX92"/>
<dbReference type="Proteomes" id="UP000003527">
    <property type="component" value="Unassembled WGS sequence"/>
</dbReference>
<dbReference type="PATRIC" id="fig|796944.3.peg.2221"/>
<proteinExistence type="inferred from homology"/>
<dbReference type="PRINTS" id="PR00081">
    <property type="entry name" value="GDHRDH"/>
</dbReference>
<evidence type="ECO:0000313" key="5">
    <source>
        <dbReference type="Proteomes" id="UP000003527"/>
    </source>
</evidence>
<dbReference type="PRINTS" id="PR00080">
    <property type="entry name" value="SDRFAMILY"/>
</dbReference>
<comment type="similarity">
    <text evidence="1 3">Belongs to the short-chain dehydrogenases/reductases (SDR) family.</text>
</comment>
<gene>
    <name evidence="4" type="ORF">HMPREF9624_01466</name>
</gene>
<dbReference type="SUPFAM" id="SSF51735">
    <property type="entry name" value="NAD(P)-binding Rossmann-fold domains"/>
    <property type="match status" value="1"/>
</dbReference>
<dbReference type="InterPro" id="IPR036291">
    <property type="entry name" value="NAD(P)-bd_dom_sf"/>
</dbReference>
<evidence type="ECO:0000256" key="3">
    <source>
        <dbReference type="RuleBase" id="RU000363"/>
    </source>
</evidence>
<keyword evidence="2" id="KW-0443">Lipid metabolism</keyword>
<evidence type="ECO:0000313" key="4">
    <source>
        <dbReference type="EMBL" id="EHL09425.1"/>
    </source>
</evidence>
<dbReference type="InterPro" id="IPR050259">
    <property type="entry name" value="SDR"/>
</dbReference>
<dbReference type="RefSeq" id="WP_009537231.1">
    <property type="nucleotide sequence ID" value="NZ_JH414505.1"/>
</dbReference>
<dbReference type="InterPro" id="IPR002347">
    <property type="entry name" value="SDR_fam"/>
</dbReference>
<dbReference type="PANTHER" id="PTHR42879:SF2">
    <property type="entry name" value="3-OXOACYL-[ACYL-CARRIER-PROTEIN] REDUCTASE FABG"/>
    <property type="match status" value="1"/>
</dbReference>
<protein>
    <submittedName>
        <fullName evidence="4">Uncharacterized protein</fullName>
    </submittedName>
</protein>
<reference evidence="4 5" key="1">
    <citation type="submission" date="2011-08" db="EMBL/GenBank/DDBJ databases">
        <title>The Genome Sequence of Oribacterium sp. ACB7.</title>
        <authorList>
            <consortium name="The Broad Institute Genome Sequencing Platform"/>
            <person name="Earl A."/>
            <person name="Ward D."/>
            <person name="Feldgarden M."/>
            <person name="Gevers D."/>
            <person name="Sizova M."/>
            <person name="Hazen A."/>
            <person name="Epstein S."/>
            <person name="Young S.K."/>
            <person name="Zeng Q."/>
            <person name="Gargeya S."/>
            <person name="Fitzgerald M."/>
            <person name="Haas B."/>
            <person name="Abouelleil A."/>
            <person name="Alvarado L."/>
            <person name="Arachchi H.M."/>
            <person name="Berlin A."/>
            <person name="Brown A."/>
            <person name="Chapman S.B."/>
            <person name="Chen Z."/>
            <person name="Dunbar C."/>
            <person name="Freedman E."/>
            <person name="Gearin G."/>
            <person name="Gellesch M."/>
            <person name="Goldberg J."/>
            <person name="Griggs A."/>
            <person name="Gujja S."/>
            <person name="Heiman D."/>
            <person name="Howarth C."/>
            <person name="Larson L."/>
            <person name="Lui A."/>
            <person name="MacDonald P.J.P."/>
            <person name="Montmayeur A."/>
            <person name="Murphy C."/>
            <person name="Neiman D."/>
            <person name="Pearson M."/>
            <person name="Priest M."/>
            <person name="Roberts A."/>
            <person name="Saif S."/>
            <person name="Shea T."/>
            <person name="Shenoy N."/>
            <person name="Sisk P."/>
            <person name="Stolte C."/>
            <person name="Sykes S."/>
            <person name="Wortman J."/>
            <person name="Nusbaum C."/>
            <person name="Birren B."/>
        </authorList>
    </citation>
    <scope>NUCLEOTIDE SEQUENCE [LARGE SCALE GENOMIC DNA]</scope>
    <source>
        <strain evidence="4 5">ACB7</strain>
    </source>
</reference>
<evidence type="ECO:0000256" key="2">
    <source>
        <dbReference type="ARBA" id="ARBA00023221"/>
    </source>
</evidence>
<dbReference type="PANTHER" id="PTHR42879">
    <property type="entry name" value="3-OXOACYL-(ACYL-CARRIER-PROTEIN) REDUCTASE"/>
    <property type="match status" value="1"/>
</dbReference>
<keyword evidence="5" id="KW-1185">Reference proteome</keyword>
<name>G9WX92_9FIRM</name>
<comment type="caution">
    <text evidence="4">The sequence shown here is derived from an EMBL/GenBank/DDBJ whole genome shotgun (WGS) entry which is preliminary data.</text>
</comment>
<dbReference type="EMBL" id="AFZD01000021">
    <property type="protein sequence ID" value="EHL09425.1"/>
    <property type="molecule type" value="Genomic_DNA"/>
</dbReference>
<dbReference type="Pfam" id="PF00106">
    <property type="entry name" value="adh_short"/>
    <property type="match status" value="1"/>
</dbReference>
<organism evidence="4 5">
    <name type="scientific">Oribacterium asaccharolyticum ACB7</name>
    <dbReference type="NCBI Taxonomy" id="796944"/>
    <lineage>
        <taxon>Bacteria</taxon>
        <taxon>Bacillati</taxon>
        <taxon>Bacillota</taxon>
        <taxon>Clostridia</taxon>
        <taxon>Lachnospirales</taxon>
        <taxon>Lachnospiraceae</taxon>
        <taxon>Oribacterium</taxon>
    </lineage>
</organism>
<dbReference type="HOGENOM" id="CLU_010194_2_10_9"/>
<sequence>MKKGQKEGNSARHAERKLALVTGASGGIGRAIAEKLSEMGFVVYGVGRSFKEEEGELPFIPVSLDLRDRKASEEFFRKLKMEEKLSVLVHSAGVAYYGFHESLNAEKITEMTEVNFTIPLSITQYFLRDLKEEKGHVFFISSVTALHENGYGAAYGATKAGLLSFARSLFVENRKSGLKVHSILPDMTDSNLYRNADFTVGENTESYLLPSDVASAVEMILRQREGVVLEEVHLRPQLFQITRKAAKKR</sequence>
<accession>G9WX92</accession>
<evidence type="ECO:0000256" key="1">
    <source>
        <dbReference type="ARBA" id="ARBA00006484"/>
    </source>
</evidence>